<dbReference type="Proteomes" id="UP000216035">
    <property type="component" value="Unassembled WGS sequence"/>
</dbReference>
<dbReference type="AlphaFoldDB" id="A0A256A030"/>
<evidence type="ECO:0000313" key="2">
    <source>
        <dbReference type="Proteomes" id="UP000216035"/>
    </source>
</evidence>
<evidence type="ECO:0008006" key="3">
    <source>
        <dbReference type="Google" id="ProtNLM"/>
    </source>
</evidence>
<dbReference type="OrthoDB" id="6021921at2"/>
<keyword evidence="2" id="KW-1185">Reference proteome</keyword>
<dbReference type="RefSeq" id="WP_094485520.1">
    <property type="nucleotide sequence ID" value="NZ_NOXX01000161.1"/>
</dbReference>
<organism evidence="1 2">
    <name type="scientific">Flavobacterium aurantiibacter</name>
    <dbReference type="NCBI Taxonomy" id="2023067"/>
    <lineage>
        <taxon>Bacteria</taxon>
        <taxon>Pseudomonadati</taxon>
        <taxon>Bacteroidota</taxon>
        <taxon>Flavobacteriia</taxon>
        <taxon>Flavobacteriales</taxon>
        <taxon>Flavobacteriaceae</taxon>
        <taxon>Flavobacterium</taxon>
    </lineage>
</organism>
<protein>
    <recommendedName>
        <fullName evidence="3">SIMPL domain-containing protein</fullName>
    </recommendedName>
</protein>
<reference evidence="1 2" key="1">
    <citation type="submission" date="2017-07" db="EMBL/GenBank/DDBJ databases">
        <title>Flavobacterium cyanobacteriorum sp. nov., isolated from cyanobacterial aggregates in a eutrophic lake.</title>
        <authorList>
            <person name="Cai H."/>
        </authorList>
    </citation>
    <scope>NUCLEOTIDE SEQUENCE [LARGE SCALE GENOMIC DNA]</scope>
    <source>
        <strain evidence="1 2">TH167</strain>
    </source>
</reference>
<dbReference type="GO" id="GO:0006974">
    <property type="term" value="P:DNA damage response"/>
    <property type="evidence" value="ECO:0007669"/>
    <property type="project" value="TreeGrafter"/>
</dbReference>
<proteinExistence type="predicted"/>
<sequence>MKSKIVWVLLLISSFGWSQIESKPIIYVTGLGKVRVVPDQVELTFAVETSGSKANEVQKSNMQKVDAVLKYLTSQGISSNDIQTERVYLNDQFLFERKKSNYVARQQITVLLKKIDSYDKIVEGLTEKGVNAIDNVQLKSSVAEQKKSEARKLAVESAKKKAAELAAASEVKLGKLFNITDMSSDYVPTQFTKQIYAMAESAMGDNSQSLAAGEMEIIVNIQATYLIEY</sequence>
<dbReference type="EMBL" id="NOXX01000161">
    <property type="protein sequence ID" value="OYQ46495.1"/>
    <property type="molecule type" value="Genomic_DNA"/>
</dbReference>
<dbReference type="Pfam" id="PF04402">
    <property type="entry name" value="SIMPL"/>
    <property type="match status" value="1"/>
</dbReference>
<gene>
    <name evidence="1" type="ORF">CHX27_04230</name>
</gene>
<dbReference type="Gene3D" id="3.30.70.2970">
    <property type="entry name" value="Protein of unknown function (DUF541), domain 2"/>
    <property type="match status" value="1"/>
</dbReference>
<dbReference type="InterPro" id="IPR007497">
    <property type="entry name" value="SIMPL/DUF541"/>
</dbReference>
<evidence type="ECO:0000313" key="1">
    <source>
        <dbReference type="EMBL" id="OYQ46495.1"/>
    </source>
</evidence>
<dbReference type="InterPro" id="IPR052022">
    <property type="entry name" value="26kDa_periplasmic_antigen"/>
</dbReference>
<dbReference type="PANTHER" id="PTHR34387:SF1">
    <property type="entry name" value="PERIPLASMIC IMMUNOGENIC PROTEIN"/>
    <property type="match status" value="1"/>
</dbReference>
<comment type="caution">
    <text evidence="1">The sequence shown here is derived from an EMBL/GenBank/DDBJ whole genome shotgun (WGS) entry which is preliminary data.</text>
</comment>
<dbReference type="PANTHER" id="PTHR34387">
    <property type="entry name" value="SLR1258 PROTEIN"/>
    <property type="match status" value="1"/>
</dbReference>
<dbReference type="Gene3D" id="3.30.110.170">
    <property type="entry name" value="Protein of unknown function (DUF541), domain 1"/>
    <property type="match status" value="1"/>
</dbReference>
<name>A0A256A030_9FLAO</name>
<accession>A0A256A030</accession>